<dbReference type="AlphaFoldDB" id="A0A1S1MS32"/>
<comment type="caution">
    <text evidence="2">The sequence shown here is derived from an EMBL/GenBank/DDBJ whole genome shotgun (WGS) entry which is preliminary data.</text>
</comment>
<sequence length="66" mass="7697">MASKNTQVSVMMPLWCWCIVVFVVLETAHVMREQDLAWFWITAATSIEGAAFQFIWLIYLKMKSKP</sequence>
<feature type="transmembrane region" description="Helical" evidence="1">
    <location>
        <begin position="12"/>
        <end position="31"/>
    </location>
</feature>
<keyword evidence="1" id="KW-0812">Transmembrane</keyword>
<keyword evidence="3" id="KW-1185">Reference proteome</keyword>
<feature type="transmembrane region" description="Helical" evidence="1">
    <location>
        <begin position="37"/>
        <end position="60"/>
    </location>
</feature>
<dbReference type="EMBL" id="MKJU01000028">
    <property type="protein sequence ID" value="OHU89659.1"/>
    <property type="molecule type" value="Genomic_DNA"/>
</dbReference>
<gene>
    <name evidence="2" type="ORF">BET10_16160</name>
</gene>
<proteinExistence type="predicted"/>
<keyword evidence="1" id="KW-0472">Membrane</keyword>
<evidence type="ECO:0000313" key="3">
    <source>
        <dbReference type="Proteomes" id="UP000179786"/>
    </source>
</evidence>
<keyword evidence="1" id="KW-1133">Transmembrane helix</keyword>
<accession>A0A1S1MS32</accession>
<evidence type="ECO:0000313" key="2">
    <source>
        <dbReference type="EMBL" id="OHU89659.1"/>
    </source>
</evidence>
<name>A0A1S1MS32_9GAMM</name>
<reference evidence="2 3" key="1">
    <citation type="submission" date="2016-09" db="EMBL/GenBank/DDBJ databases">
        <title>Pseudoalteromonas amylolytica sp. nov., isolated from the surface seawater.</title>
        <authorList>
            <person name="Wu Y.-H."/>
            <person name="Cheng H."/>
            <person name="Jin X.-B."/>
            <person name="Wang C.-S."/>
            <person name="Xu X.-W."/>
        </authorList>
    </citation>
    <scope>NUCLEOTIDE SEQUENCE [LARGE SCALE GENOMIC DNA]</scope>
    <source>
        <strain evidence="2 3">JW1</strain>
    </source>
</reference>
<protein>
    <submittedName>
        <fullName evidence="2">Uncharacterized protein</fullName>
    </submittedName>
</protein>
<organism evidence="2 3">
    <name type="scientific">Pseudoalteromonas amylolytica</name>
    <dbReference type="NCBI Taxonomy" id="1859457"/>
    <lineage>
        <taxon>Bacteria</taxon>
        <taxon>Pseudomonadati</taxon>
        <taxon>Pseudomonadota</taxon>
        <taxon>Gammaproteobacteria</taxon>
        <taxon>Alteromonadales</taxon>
        <taxon>Pseudoalteromonadaceae</taxon>
        <taxon>Pseudoalteromonas</taxon>
    </lineage>
</organism>
<dbReference type="Proteomes" id="UP000179786">
    <property type="component" value="Unassembled WGS sequence"/>
</dbReference>
<evidence type="ECO:0000256" key="1">
    <source>
        <dbReference type="SAM" id="Phobius"/>
    </source>
</evidence>